<gene>
    <name evidence="2" type="ORF">C8D85_3165</name>
</gene>
<proteinExistence type="predicted"/>
<feature type="signal peptide" evidence="1">
    <location>
        <begin position="1"/>
        <end position="18"/>
    </location>
</feature>
<dbReference type="Proteomes" id="UP000295729">
    <property type="component" value="Unassembled WGS sequence"/>
</dbReference>
<dbReference type="EMBL" id="SNZA01000006">
    <property type="protein sequence ID" value="TDR06235.1"/>
    <property type="molecule type" value="Genomic_DNA"/>
</dbReference>
<sequence>MRIILISLFALLTNIGHAASLATVSPIAHSMSSALSENTPIEVTYLPPTRLPINRIPSWLNRSATEPMEHFDAIVNISSMRPDLAFYVPLRSRNIRIVPIDIAKALIPGGEQVATHQADEYFWLNTNNALLMLGILKRDLSTLWPEYAEQISQNYQTTSVALRQLALDIDDALLMKGYDAIVLDKSSLEPFSKGLLLPTLDASEAEGLNTITLSNKASASTWQLDDFSRYSDVPFIERWQQAIQSMP</sequence>
<evidence type="ECO:0008006" key="4">
    <source>
        <dbReference type="Google" id="ProtNLM"/>
    </source>
</evidence>
<comment type="caution">
    <text evidence="2">The sequence shown here is derived from an EMBL/GenBank/DDBJ whole genome shotgun (WGS) entry which is preliminary data.</text>
</comment>
<protein>
    <recommendedName>
        <fullName evidence="4">ABC-type Zn uptake system ZnuABC Zn-binding protein ZnuA</fullName>
    </recommendedName>
</protein>
<dbReference type="OrthoDB" id="6104586at2"/>
<evidence type="ECO:0000256" key="1">
    <source>
        <dbReference type="SAM" id="SignalP"/>
    </source>
</evidence>
<reference evidence="2 3" key="1">
    <citation type="submission" date="2019-03" db="EMBL/GenBank/DDBJ databases">
        <title>Genomic Encyclopedia of Type Strains, Phase IV (KMG-IV): sequencing the most valuable type-strain genomes for metagenomic binning, comparative biology and taxonomic classification.</title>
        <authorList>
            <person name="Goeker M."/>
        </authorList>
    </citation>
    <scope>NUCLEOTIDE SEQUENCE [LARGE SCALE GENOMIC DNA]</scope>
    <source>
        <strain evidence="2 3">DSM 5604</strain>
    </source>
</reference>
<dbReference type="Gene3D" id="3.40.50.1980">
    <property type="entry name" value="Nitrogenase molybdenum iron protein domain"/>
    <property type="match status" value="1"/>
</dbReference>
<feature type="chain" id="PRO_5020331548" description="ABC-type Zn uptake system ZnuABC Zn-binding protein ZnuA" evidence="1">
    <location>
        <begin position="19"/>
        <end position="247"/>
    </location>
</feature>
<evidence type="ECO:0000313" key="3">
    <source>
        <dbReference type="Proteomes" id="UP000295729"/>
    </source>
</evidence>
<accession>A0A4R6WYJ1</accession>
<keyword evidence="3" id="KW-1185">Reference proteome</keyword>
<dbReference type="RefSeq" id="WP_133564538.1">
    <property type="nucleotide sequence ID" value="NZ_SNZA01000006.1"/>
</dbReference>
<organism evidence="2 3">
    <name type="scientific">Marinomonas communis</name>
    <dbReference type="NCBI Taxonomy" id="28254"/>
    <lineage>
        <taxon>Bacteria</taxon>
        <taxon>Pseudomonadati</taxon>
        <taxon>Pseudomonadota</taxon>
        <taxon>Gammaproteobacteria</taxon>
        <taxon>Oceanospirillales</taxon>
        <taxon>Oceanospirillaceae</taxon>
        <taxon>Marinomonas</taxon>
    </lineage>
</organism>
<dbReference type="SUPFAM" id="SSF53807">
    <property type="entry name" value="Helical backbone' metal receptor"/>
    <property type="match status" value="1"/>
</dbReference>
<keyword evidence="1" id="KW-0732">Signal</keyword>
<evidence type="ECO:0000313" key="2">
    <source>
        <dbReference type="EMBL" id="TDR06235.1"/>
    </source>
</evidence>
<dbReference type="AlphaFoldDB" id="A0A4R6WYJ1"/>
<name>A0A4R6WYJ1_9GAMM</name>